<name>A0AA47MVN6_MERPO</name>
<dbReference type="GO" id="GO:0004601">
    <property type="term" value="F:peroxidase activity"/>
    <property type="evidence" value="ECO:0007669"/>
    <property type="project" value="UniProtKB-KW"/>
</dbReference>
<keyword evidence="3 9" id="KW-0479">Metal-binding</keyword>
<keyword evidence="5" id="KW-0560">Oxidoreductase</keyword>
<dbReference type="InterPro" id="IPR010255">
    <property type="entry name" value="Haem_peroxidase_sf"/>
</dbReference>
<dbReference type="GO" id="GO:0005615">
    <property type="term" value="C:extracellular space"/>
    <property type="evidence" value="ECO:0007669"/>
    <property type="project" value="TreeGrafter"/>
</dbReference>
<keyword evidence="4 10" id="KW-0732">Signal</keyword>
<reference evidence="11" key="1">
    <citation type="journal article" date="2023" name="Front. Mar. Sci.">
        <title>A new Merluccius polli reference genome to investigate the effects of global change in West African waters.</title>
        <authorList>
            <person name="Mateo J.L."/>
            <person name="Blanco-Fernandez C."/>
            <person name="Garcia-Vazquez E."/>
            <person name="Machado-Schiaffino G."/>
        </authorList>
    </citation>
    <scope>NUCLEOTIDE SEQUENCE</scope>
    <source>
        <strain evidence="11">C29</strain>
        <tissue evidence="11">Fin</tissue>
    </source>
</reference>
<accession>A0AA47MVN6</accession>
<keyword evidence="2 9" id="KW-0349">Heme</keyword>
<evidence type="ECO:0000256" key="4">
    <source>
        <dbReference type="ARBA" id="ARBA00022729"/>
    </source>
</evidence>
<feature type="chain" id="PRO_5041359247" evidence="10">
    <location>
        <begin position="20"/>
        <end position="1504"/>
    </location>
</feature>
<dbReference type="SUPFAM" id="SSF48113">
    <property type="entry name" value="Heme-dependent peroxidases"/>
    <property type="match status" value="2"/>
</dbReference>
<keyword evidence="6 9" id="KW-0408">Iron</keyword>
<keyword evidence="11" id="KW-0575">Peroxidase</keyword>
<comment type="caution">
    <text evidence="11">The sequence shown here is derived from an EMBL/GenBank/DDBJ whole genome shotgun (WGS) entry which is preliminary data.</text>
</comment>
<evidence type="ECO:0000256" key="3">
    <source>
        <dbReference type="ARBA" id="ARBA00022723"/>
    </source>
</evidence>
<dbReference type="PANTHER" id="PTHR11475:SF63">
    <property type="entry name" value="EOSINOPHIL PEROXIDASE"/>
    <property type="match status" value="1"/>
</dbReference>
<dbReference type="InterPro" id="IPR019791">
    <property type="entry name" value="Haem_peroxidase_animal"/>
</dbReference>
<evidence type="ECO:0000256" key="10">
    <source>
        <dbReference type="SAM" id="SignalP"/>
    </source>
</evidence>
<keyword evidence="7" id="KW-1015">Disulfide bond</keyword>
<dbReference type="GO" id="GO:0006979">
    <property type="term" value="P:response to oxidative stress"/>
    <property type="evidence" value="ECO:0007669"/>
    <property type="project" value="InterPro"/>
</dbReference>
<dbReference type="Gene3D" id="1.10.640.10">
    <property type="entry name" value="Haem peroxidase domain superfamily, animal type"/>
    <property type="match status" value="2"/>
</dbReference>
<evidence type="ECO:0000256" key="6">
    <source>
        <dbReference type="ARBA" id="ARBA00023004"/>
    </source>
</evidence>
<evidence type="ECO:0000256" key="7">
    <source>
        <dbReference type="ARBA" id="ARBA00023157"/>
    </source>
</evidence>
<dbReference type="PROSITE" id="PS50292">
    <property type="entry name" value="PEROXIDASE_3"/>
    <property type="match status" value="2"/>
</dbReference>
<sequence>MKLLVCVVTLATCLMQAHSNPSRLGSPYLMECFEEAKKLVDDAYKYSRDESLSRVRREVVSPTDILRLLKQPRGESRSAVRSADYMAQTLRLLHDRVHRLHKRSLNATDLLLPKDLAVLSQISGCSAQVSKPSCRTTPNLNKYRTITSVCNNLENPRLGASNTPFTRWLPAEYDDGIAEPKGWNRDRRYNNYTLPMVRQVSNTILAMRDVDVVNDTKNSHLVTLFGQWIDHDLTFTPFSPSIRSFSNHLNCDESCERSEPCIPIPIPAGDPRLPTGEDSCIPAFRSAPVCGTGNTAFNFGGVANKREQINTLTAFLDLSQVYGSEEQLALYLRNLTSDYGLLRVNDMYSDMGREVLPFNPLRANMCATRKRVTNDMNAQEVPCFIAGDVRVDENIGLTSIHTLFMREHNRLARQLKRLNPHWDSETLYQEARKIMGAFNQVFIFRDYLPRIVGDAAMAQKLGRYTGYNPNVNPSIAAVFSTAAYRFAHLAIQPNLMRLDNNYQENAAYPTVPLFKAFVAPWRVVFEGGVDPLIRGLVGRPTKLNTQEHMLVDAVRERLFQFVEHLALDLASLNMQRSRDHGIRGYNAWRGYCGLSQPSNEAQLAAVLNNRDLARRLLQLYGTPDNIEVWLGGIAEPFVQGGRVGPLFSCLIAKQFMNIRLGDRLWYENPGIFTANQRMVIRNASLARIICDNTGVTRIQKDPFSIVSSVNRLVPCSRIPKLNLAAWEEKPKMDMASGQGQEVIVSGKGMRREVVSPTDILRLLKQPRGDSRSAVRSADYMAQTLRLLHDRVHRLHKRSLNATDLLLPKDLAVLSQISGCSARVSAPSCGTTQNLNKYRTTTSVCNNLKNPRLGASNTPFTRWLPAQYDDGVTEPNGWNRDQRYNNFTLPLVRQVSNNILATVDAGVVNDRQYSHLVTLFGQWNDHDLTFTPFSPSIRSFSNNLNCDESCERSEPCFPIPIPAGDPRLPTGKDSCIPVFRSAPVCGTGTSAFNFGGVANKREQINALTAFLDLSQVYGSEDKLALDLRNLTSDQGLLRVNDKFKDQGRELLPFSPLQANMCATRKRVTNDSNAQEVPCFIAGDVRVDENIGLTSLHTLFMREHNRLARQLKRLNPQWDSETLYQEARKIMGAYTQVFVFRDYLPHIVGPDAMARKLGRYPGYNPNVDPSIANVFATAAYRFAHLAIQPVLSRLDNNYREDAANPSVPLFKAFFTPWRIVFEGGIDSLIRGLVGRPAKLNTQDHMMVDALRERLFQFVQHLALDLASLNMQRSRDHAIPGYNAWRRHCGLSQPSNEAQLAAVLNNRDLARRLLQLYGTPDNIDVWLGGVAEPFVREGRVGPLFSCLIANQFKNIRQGDRLWYENQGTFTANQRSALRTASLARIICDNTGVTNIQPDPFSLVSNANRLVHCSRIPQLNLAAWRERRGEDAASGTNEVLAAIQSEMTRLSKAQQDLQMDDDNEMTRLSMVQHDLQMDNDNNNEVTRLSMAQHDLQMDNDNNNEVLQP</sequence>
<dbReference type="Proteomes" id="UP001174136">
    <property type="component" value="Unassembled WGS sequence"/>
</dbReference>
<dbReference type="InterPro" id="IPR037120">
    <property type="entry name" value="Haem_peroxidase_sf_animal"/>
</dbReference>
<dbReference type="PANTHER" id="PTHR11475">
    <property type="entry name" value="OXIDASE/PEROXIDASE"/>
    <property type="match status" value="1"/>
</dbReference>
<gene>
    <name evidence="11" type="primary">Epx</name>
    <name evidence="11" type="ORF">N1851_012945</name>
</gene>
<evidence type="ECO:0000313" key="12">
    <source>
        <dbReference type="Proteomes" id="UP001174136"/>
    </source>
</evidence>
<evidence type="ECO:0000256" key="5">
    <source>
        <dbReference type="ARBA" id="ARBA00023002"/>
    </source>
</evidence>
<evidence type="ECO:0000313" key="11">
    <source>
        <dbReference type="EMBL" id="KAK0147578.1"/>
    </source>
</evidence>
<comment type="similarity">
    <text evidence="8">Belongs to the peroxidase family. XPO subfamily.</text>
</comment>
<keyword evidence="12" id="KW-1185">Reference proteome</keyword>
<comment type="cofactor">
    <cofactor evidence="1">
        <name>heme b</name>
        <dbReference type="ChEBI" id="CHEBI:60344"/>
    </cofactor>
</comment>
<dbReference type="GO" id="GO:0046872">
    <property type="term" value="F:metal ion binding"/>
    <property type="evidence" value="ECO:0007669"/>
    <property type="project" value="UniProtKB-KW"/>
</dbReference>
<evidence type="ECO:0000256" key="1">
    <source>
        <dbReference type="ARBA" id="ARBA00001970"/>
    </source>
</evidence>
<protein>
    <submittedName>
        <fullName evidence="11">Eosinophil peroxidase</fullName>
    </submittedName>
</protein>
<evidence type="ECO:0000256" key="8">
    <source>
        <dbReference type="ARBA" id="ARBA00061342"/>
    </source>
</evidence>
<feature type="binding site" description="axial binding residue" evidence="9">
    <location>
        <position position="1182"/>
    </location>
    <ligand>
        <name>heme b</name>
        <dbReference type="ChEBI" id="CHEBI:60344"/>
    </ligand>
    <ligandPart>
        <name>Fe</name>
        <dbReference type="ChEBI" id="CHEBI:18248"/>
    </ligandPart>
</feature>
<dbReference type="Pfam" id="PF03098">
    <property type="entry name" value="An_peroxidase"/>
    <property type="match status" value="2"/>
</dbReference>
<dbReference type="FunFam" id="1.10.640.10:FF:000001">
    <property type="entry name" value="Peroxidasin homolog"/>
    <property type="match status" value="2"/>
</dbReference>
<dbReference type="GO" id="GO:0020037">
    <property type="term" value="F:heme binding"/>
    <property type="evidence" value="ECO:0007669"/>
    <property type="project" value="InterPro"/>
</dbReference>
<organism evidence="11 12">
    <name type="scientific">Merluccius polli</name>
    <name type="common">Benguela hake</name>
    <name type="synonym">Merluccius cadenati</name>
    <dbReference type="NCBI Taxonomy" id="89951"/>
    <lineage>
        <taxon>Eukaryota</taxon>
        <taxon>Metazoa</taxon>
        <taxon>Chordata</taxon>
        <taxon>Craniata</taxon>
        <taxon>Vertebrata</taxon>
        <taxon>Euteleostomi</taxon>
        <taxon>Actinopterygii</taxon>
        <taxon>Neopterygii</taxon>
        <taxon>Teleostei</taxon>
        <taxon>Neoteleostei</taxon>
        <taxon>Acanthomorphata</taxon>
        <taxon>Zeiogadaria</taxon>
        <taxon>Gadariae</taxon>
        <taxon>Gadiformes</taxon>
        <taxon>Gadoidei</taxon>
        <taxon>Merlucciidae</taxon>
        <taxon>Merluccius</taxon>
    </lineage>
</organism>
<evidence type="ECO:0000256" key="2">
    <source>
        <dbReference type="ARBA" id="ARBA00022617"/>
    </source>
</evidence>
<dbReference type="EMBL" id="JAOPHQ010002294">
    <property type="protein sequence ID" value="KAK0147578.1"/>
    <property type="molecule type" value="Genomic_DNA"/>
</dbReference>
<dbReference type="PRINTS" id="PR00457">
    <property type="entry name" value="ANPEROXIDASE"/>
</dbReference>
<proteinExistence type="inferred from homology"/>
<feature type="signal peptide" evidence="10">
    <location>
        <begin position="1"/>
        <end position="19"/>
    </location>
</feature>
<evidence type="ECO:0000256" key="9">
    <source>
        <dbReference type="PIRSR" id="PIRSR619791-2"/>
    </source>
</evidence>